<dbReference type="AlphaFoldDB" id="A0A1M7HKQ3"/>
<organism evidence="2 3">
    <name type="scientific">Roseovarius pacificus</name>
    <dbReference type="NCBI Taxonomy" id="337701"/>
    <lineage>
        <taxon>Bacteria</taxon>
        <taxon>Pseudomonadati</taxon>
        <taxon>Pseudomonadota</taxon>
        <taxon>Alphaproteobacteria</taxon>
        <taxon>Rhodobacterales</taxon>
        <taxon>Roseobacteraceae</taxon>
        <taxon>Roseovarius</taxon>
    </lineage>
</organism>
<keyword evidence="3" id="KW-1185">Reference proteome</keyword>
<dbReference type="SUPFAM" id="SSF53850">
    <property type="entry name" value="Periplasmic binding protein-like II"/>
    <property type="match status" value="1"/>
</dbReference>
<feature type="chain" id="PRO_5012748642" evidence="1">
    <location>
        <begin position="24"/>
        <end position="333"/>
    </location>
</feature>
<dbReference type="STRING" id="337701.SAMN05444398_1132"/>
<dbReference type="Pfam" id="PF13379">
    <property type="entry name" value="NMT1_2"/>
    <property type="match status" value="1"/>
</dbReference>
<gene>
    <name evidence="2" type="ORF">SAMN05444398_1132</name>
</gene>
<dbReference type="RefSeq" id="WP_073036405.1">
    <property type="nucleotide sequence ID" value="NZ_BMLR01000013.1"/>
</dbReference>
<keyword evidence="1" id="KW-0732">Signal</keyword>
<protein>
    <submittedName>
        <fullName evidence="2">NitT/TauT family transport system substrate-binding protein</fullName>
    </submittedName>
</protein>
<dbReference type="PANTHER" id="PTHR30024">
    <property type="entry name" value="ALIPHATIC SULFONATES-BINDING PROTEIN-RELATED"/>
    <property type="match status" value="1"/>
</dbReference>
<reference evidence="2 3" key="1">
    <citation type="submission" date="2016-11" db="EMBL/GenBank/DDBJ databases">
        <authorList>
            <person name="Jaros S."/>
            <person name="Januszkiewicz K."/>
            <person name="Wedrychowicz H."/>
        </authorList>
    </citation>
    <scope>NUCLEOTIDE SEQUENCE [LARGE SCALE GENOMIC DNA]</scope>
    <source>
        <strain evidence="2 3">DSM 29589</strain>
    </source>
</reference>
<dbReference type="Gene3D" id="3.40.190.10">
    <property type="entry name" value="Periplasmic binding protein-like II"/>
    <property type="match status" value="2"/>
</dbReference>
<dbReference type="Proteomes" id="UP000183974">
    <property type="component" value="Unassembled WGS sequence"/>
</dbReference>
<proteinExistence type="predicted"/>
<evidence type="ECO:0000313" key="3">
    <source>
        <dbReference type="Proteomes" id="UP000183974"/>
    </source>
</evidence>
<dbReference type="OrthoDB" id="9806288at2"/>
<accession>A0A1M7HKQ3</accession>
<name>A0A1M7HKQ3_9RHOB</name>
<sequence>MLHKITKMIAVAGVALSASFASAQETVRIAHSTESFAFLPLFAAVTSGAFEDAGVTPEIIRAGSGSKTVAALVGRSADIAVGSTASVLFARKEGLDLRMVSGLVTQYSSSIVYSKEWAESKGVTADSSYEDMLTAMRGARIATSGPGGGDHIIRYFAGEAGLDPDSDLTIVYLGKDIGVYQAAIEEGRIDGISLSAPTPQIAVRERDAVFAFNTGAGEVEALDGFLYIVATARGDWIDDNPELAQKVMQGFENGLEQIRNPETTNDTRDSVYAQYYSDVEKDLFDDIWSQFAAGTPESATITRDAIMRVVEFTNAFETDNPIDPAAVEGSFIQ</sequence>
<dbReference type="EMBL" id="FRBR01000013">
    <property type="protein sequence ID" value="SHM28913.1"/>
    <property type="molecule type" value="Genomic_DNA"/>
</dbReference>
<feature type="signal peptide" evidence="1">
    <location>
        <begin position="1"/>
        <end position="23"/>
    </location>
</feature>
<evidence type="ECO:0000313" key="2">
    <source>
        <dbReference type="EMBL" id="SHM28913.1"/>
    </source>
</evidence>
<evidence type="ECO:0000256" key="1">
    <source>
        <dbReference type="SAM" id="SignalP"/>
    </source>
</evidence>